<organism evidence="1">
    <name type="scientific">Chromera velia CCMP2878</name>
    <dbReference type="NCBI Taxonomy" id="1169474"/>
    <lineage>
        <taxon>Eukaryota</taxon>
        <taxon>Sar</taxon>
        <taxon>Alveolata</taxon>
        <taxon>Colpodellida</taxon>
        <taxon>Chromeraceae</taxon>
        <taxon>Chromera</taxon>
    </lineage>
</organism>
<reference evidence="1" key="1">
    <citation type="submission" date="2014-11" db="EMBL/GenBank/DDBJ databases">
        <authorList>
            <person name="Otto D Thomas"/>
            <person name="Naeem Raeece"/>
        </authorList>
    </citation>
    <scope>NUCLEOTIDE SEQUENCE</scope>
</reference>
<proteinExistence type="predicted"/>
<dbReference type="AlphaFoldDB" id="A0A0G4GZN5"/>
<sequence>MMNGCDGLAIGLMENLVLVDEADARGLLVVCVQSLLLLALLMWKREPFNLFSVTFLTMKHSTVSADDEEDDVMQIRHDRELLPHDLQFPKRATATRQNVGVHAPNPATPWAKAAQPLVQAAAPQVPAAGAKAAVAPPVPTALSVIADAPTVQQIAKQPAYVVPPATRPVTGPADTVQRLNSERRMHSTAFSFIADLGRASGRGNTVYSQN</sequence>
<evidence type="ECO:0000313" key="1">
    <source>
        <dbReference type="EMBL" id="CEM36690.1"/>
    </source>
</evidence>
<protein>
    <submittedName>
        <fullName evidence="1">Uncharacterized protein</fullName>
    </submittedName>
</protein>
<dbReference type="VEuPathDB" id="CryptoDB:Cvel_5466"/>
<accession>A0A0G4GZN5</accession>
<gene>
    <name evidence="1" type="ORF">Cvel_5466</name>
</gene>
<dbReference type="EMBL" id="CDMZ01001724">
    <property type="protein sequence ID" value="CEM36690.1"/>
    <property type="molecule type" value="Genomic_DNA"/>
</dbReference>
<name>A0A0G4GZN5_9ALVE</name>